<accession>A0A0D8J0N8</accession>
<dbReference type="CDD" id="cd06261">
    <property type="entry name" value="TM_PBP2"/>
    <property type="match status" value="1"/>
</dbReference>
<evidence type="ECO:0000313" key="19">
    <source>
        <dbReference type="Proteomes" id="UP000449193"/>
    </source>
</evidence>
<protein>
    <submittedName>
        <fullName evidence="14 15">ABC transporter permease</fullName>
    </submittedName>
    <submittedName>
        <fullName evidence="12">Peptide ABC transporter permease</fullName>
    </submittedName>
</protein>
<dbReference type="PANTHER" id="PTHR43386">
    <property type="entry name" value="OLIGOPEPTIDE TRANSPORT SYSTEM PERMEASE PROTEIN APPC"/>
    <property type="match status" value="1"/>
</dbReference>
<feature type="transmembrane region" description="Helical" evidence="10">
    <location>
        <begin position="133"/>
        <end position="157"/>
    </location>
</feature>
<evidence type="ECO:0000256" key="5">
    <source>
        <dbReference type="ARBA" id="ARBA00022856"/>
    </source>
</evidence>
<evidence type="ECO:0000313" key="13">
    <source>
        <dbReference type="EMBL" id="KUE76272.1"/>
    </source>
</evidence>
<evidence type="ECO:0000313" key="18">
    <source>
        <dbReference type="Proteomes" id="UP000431913"/>
    </source>
</evidence>
<dbReference type="EMBL" id="VUNJ01000005">
    <property type="protein sequence ID" value="MST91566.1"/>
    <property type="molecule type" value="Genomic_DNA"/>
</dbReference>
<reference evidence="14 18" key="4">
    <citation type="submission" date="2019-08" db="EMBL/GenBank/DDBJ databases">
        <title>In-depth cultivation of the pig gut microbiome towards novel bacterial diversity and tailored functional studies.</title>
        <authorList>
            <person name="Wylensek D."/>
            <person name="Hitch T.C.A."/>
            <person name="Clavel T."/>
        </authorList>
    </citation>
    <scope>NUCLEOTIDE SEQUENCE [LARGE SCALE GENOMIC DNA]</scope>
    <source>
        <strain evidence="14 18">WCA3-601-WT-6J</strain>
    </source>
</reference>
<evidence type="ECO:0000256" key="6">
    <source>
        <dbReference type="ARBA" id="ARBA00022927"/>
    </source>
</evidence>
<keyword evidence="3" id="KW-1003">Cell membrane</keyword>
<dbReference type="PATRIC" id="fig|1550024.3.peg.1818"/>
<comment type="caution">
    <text evidence="12">The sequence shown here is derived from an EMBL/GenBank/DDBJ whole genome shotgun (WGS) entry which is preliminary data.</text>
</comment>
<dbReference type="GO" id="GO:0055085">
    <property type="term" value="P:transmembrane transport"/>
    <property type="evidence" value="ECO:0007669"/>
    <property type="project" value="InterPro"/>
</dbReference>
<sequence length="348" mass="37760">MENKKQILSMQLNVDDFAPASDSEKESLSVMRESVSFWKDGLRRLRKNPIAMVSLAVLIIVLILAFIVPAFYPYDYATQIRGSENLGPMQYSEAEQAAMAAGEKVFPHILGTDSLGRDYAVRVMMGTRVSLSVGLLASVLVLLIGSVYGSVAGFLGGKVDLFMMRIVDIIYTVPDLLIIILLASTLKYPLQSLAEKPGFGWINIIGVPLISILIVFALLYWVGMARIVRSQVLTLKESEYVTAARALGAGTGRIIKKHILTNCIGTLIVTTTLQIPSAIFTESFLSFLGIGVSAPMPSLGSLASTAIDGLQSYPYRLFAPAIAISVVILSFNLFGDGLRDAFDPKLKN</sequence>
<keyword evidence="6" id="KW-0653">Protein transport</keyword>
<dbReference type="InterPro" id="IPR050366">
    <property type="entry name" value="BP-dependent_transpt_permease"/>
</dbReference>
<reference evidence="12" key="1">
    <citation type="submission" date="2015-02" db="EMBL/GenBank/DDBJ databases">
        <title>A novel member of the family Ruminococcaceae isolated from human feces.</title>
        <authorList>
            <person name="Shkoporov A.N."/>
            <person name="Chaplin A.V."/>
            <person name="Motuzova O.V."/>
            <person name="Kafarskaia L.I."/>
            <person name="Khokhlova E.V."/>
            <person name="Efimov B.A."/>
        </authorList>
    </citation>
    <scope>NUCLEOTIDE SEQUENCE [LARGE SCALE GENOMIC DNA]</scope>
    <source>
        <strain evidence="12">585-1</strain>
    </source>
</reference>
<feature type="transmembrane region" description="Helical" evidence="10">
    <location>
        <begin position="285"/>
        <end position="303"/>
    </location>
</feature>
<dbReference type="GeneID" id="42856543"/>
<evidence type="ECO:0000256" key="9">
    <source>
        <dbReference type="ARBA" id="ARBA00024202"/>
    </source>
</evidence>
<dbReference type="EMBL" id="WMZR01000002">
    <property type="protein sequence ID" value="MTS50202.1"/>
    <property type="molecule type" value="Genomic_DNA"/>
</dbReference>
<dbReference type="InterPro" id="IPR000515">
    <property type="entry name" value="MetI-like"/>
</dbReference>
<dbReference type="RefSeq" id="WP_009323903.1">
    <property type="nucleotide sequence ID" value="NZ_CAOJUJ010000003.1"/>
</dbReference>
<dbReference type="PROSITE" id="PS50928">
    <property type="entry name" value="ABC_TM1"/>
    <property type="match status" value="1"/>
</dbReference>
<dbReference type="GO" id="GO:0015833">
    <property type="term" value="P:peptide transport"/>
    <property type="evidence" value="ECO:0007669"/>
    <property type="project" value="UniProtKB-KW"/>
</dbReference>
<evidence type="ECO:0000256" key="10">
    <source>
        <dbReference type="RuleBase" id="RU363032"/>
    </source>
</evidence>
<feature type="transmembrane region" description="Helical" evidence="10">
    <location>
        <begin position="315"/>
        <end position="334"/>
    </location>
</feature>
<dbReference type="GO" id="GO:0005886">
    <property type="term" value="C:plasma membrane"/>
    <property type="evidence" value="ECO:0007669"/>
    <property type="project" value="UniProtKB-SubCell"/>
</dbReference>
<keyword evidence="8 10" id="KW-0472">Membrane</keyword>
<proteinExistence type="inferred from homology"/>
<organism evidence="12 16">
    <name type="scientific">Ruthenibacterium lactatiformans</name>
    <dbReference type="NCBI Taxonomy" id="1550024"/>
    <lineage>
        <taxon>Bacteria</taxon>
        <taxon>Bacillati</taxon>
        <taxon>Bacillota</taxon>
        <taxon>Clostridia</taxon>
        <taxon>Eubacteriales</taxon>
        <taxon>Oscillospiraceae</taxon>
        <taxon>Ruthenibacterium</taxon>
    </lineage>
</organism>
<evidence type="ECO:0000313" key="14">
    <source>
        <dbReference type="EMBL" id="MST91566.1"/>
    </source>
</evidence>
<dbReference type="AlphaFoldDB" id="A0A0D8J0N8"/>
<dbReference type="InterPro" id="IPR025966">
    <property type="entry name" value="OppC_N"/>
</dbReference>
<evidence type="ECO:0000313" key="16">
    <source>
        <dbReference type="Proteomes" id="UP000032483"/>
    </source>
</evidence>
<feature type="transmembrane region" description="Helical" evidence="10">
    <location>
        <begin position="169"/>
        <end position="188"/>
    </location>
</feature>
<dbReference type="EMBL" id="JXXK01000009">
    <property type="protein sequence ID" value="KJF40111.1"/>
    <property type="molecule type" value="Genomic_DNA"/>
</dbReference>
<keyword evidence="4 10" id="KW-0812">Transmembrane</keyword>
<dbReference type="Proteomes" id="UP000053433">
    <property type="component" value="Unassembled WGS sequence"/>
</dbReference>
<dbReference type="GO" id="GO:0015031">
    <property type="term" value="P:protein transport"/>
    <property type="evidence" value="ECO:0007669"/>
    <property type="project" value="UniProtKB-KW"/>
</dbReference>
<dbReference type="Proteomes" id="UP000431913">
    <property type="component" value="Unassembled WGS sequence"/>
</dbReference>
<evidence type="ECO:0000256" key="2">
    <source>
        <dbReference type="ARBA" id="ARBA00022448"/>
    </source>
</evidence>
<dbReference type="InterPro" id="IPR035906">
    <property type="entry name" value="MetI-like_sf"/>
</dbReference>
<evidence type="ECO:0000256" key="8">
    <source>
        <dbReference type="ARBA" id="ARBA00023136"/>
    </source>
</evidence>
<dbReference type="Proteomes" id="UP000449193">
    <property type="component" value="Unassembled WGS sequence"/>
</dbReference>
<accession>A0A0W7TR12</accession>
<feature type="domain" description="ABC transmembrane type-1" evidence="11">
    <location>
        <begin position="127"/>
        <end position="335"/>
    </location>
</feature>
<keyword evidence="5" id="KW-0571">Peptide transport</keyword>
<reference evidence="15 19" key="3">
    <citation type="journal article" date="2019" name="Nat. Med.">
        <title>A library of human gut bacterial isolates paired with longitudinal multiomics data enables mechanistic microbiome research.</title>
        <authorList>
            <person name="Poyet M."/>
            <person name="Groussin M."/>
            <person name="Gibbons S.M."/>
            <person name="Avila-Pacheco J."/>
            <person name="Jiang X."/>
            <person name="Kearney S.M."/>
            <person name="Perrotta A.R."/>
            <person name="Berdy B."/>
            <person name="Zhao S."/>
            <person name="Lieberman T.D."/>
            <person name="Swanson P.K."/>
            <person name="Smith M."/>
            <person name="Roesemann S."/>
            <person name="Alexander J.E."/>
            <person name="Rich S.A."/>
            <person name="Livny J."/>
            <person name="Vlamakis H."/>
            <person name="Clish C."/>
            <person name="Bullock K."/>
            <person name="Deik A."/>
            <person name="Scott J."/>
            <person name="Pierce K.A."/>
            <person name="Xavier R.J."/>
            <person name="Alm E.J."/>
        </authorList>
    </citation>
    <scope>NUCLEOTIDE SEQUENCE [LARGE SCALE GENOMIC DNA]</scope>
    <source>
        <strain evidence="15 19">BIOML-A7</strain>
    </source>
</reference>
<keyword evidence="16" id="KW-1185">Reference proteome</keyword>
<reference evidence="13 17" key="2">
    <citation type="submission" date="2015-10" db="EMBL/GenBank/DDBJ databases">
        <title>A novel member of the family Ruminococcaceae isolated from human faeces.</title>
        <authorList>
            <person name="Shkoporov A.N."/>
            <person name="Chaplin A.V."/>
            <person name="Motuzova O.V."/>
            <person name="Kafarskaia L.I."/>
            <person name="Efimov B.A."/>
        </authorList>
    </citation>
    <scope>NUCLEOTIDE SEQUENCE [LARGE SCALE GENOMIC DNA]</scope>
    <source>
        <strain evidence="13 17">668</strain>
    </source>
</reference>
<gene>
    <name evidence="13" type="ORF">ASJ35_09830</name>
    <name evidence="14" type="ORF">FYJ76_06365</name>
    <name evidence="15" type="ORF">GMD52_01425</name>
    <name evidence="12" type="ORF">TQ39_08010</name>
</gene>
<dbReference type="Gene3D" id="1.10.3720.10">
    <property type="entry name" value="MetI-like"/>
    <property type="match status" value="1"/>
</dbReference>
<feature type="transmembrane region" description="Helical" evidence="10">
    <location>
        <begin position="50"/>
        <end position="72"/>
    </location>
</feature>
<keyword evidence="2 10" id="KW-0813">Transport</keyword>
<dbReference type="Pfam" id="PF12911">
    <property type="entry name" value="OppC_N"/>
    <property type="match status" value="1"/>
</dbReference>
<dbReference type="PANTHER" id="PTHR43386:SF24">
    <property type="entry name" value="OLIGOPEPTIDE TRANSPORT SYSTEM PERMEASE PROTEIN AMID"/>
    <property type="match status" value="1"/>
</dbReference>
<evidence type="ECO:0000256" key="1">
    <source>
        <dbReference type="ARBA" id="ARBA00004651"/>
    </source>
</evidence>
<evidence type="ECO:0000256" key="3">
    <source>
        <dbReference type="ARBA" id="ARBA00022475"/>
    </source>
</evidence>
<dbReference type="Pfam" id="PF00528">
    <property type="entry name" value="BPD_transp_1"/>
    <property type="match status" value="1"/>
</dbReference>
<evidence type="ECO:0000313" key="17">
    <source>
        <dbReference type="Proteomes" id="UP000053433"/>
    </source>
</evidence>
<dbReference type="EMBL" id="LMUA01000011">
    <property type="protein sequence ID" value="KUE76272.1"/>
    <property type="molecule type" value="Genomic_DNA"/>
</dbReference>
<feature type="transmembrane region" description="Helical" evidence="10">
    <location>
        <begin position="200"/>
        <end position="222"/>
    </location>
</feature>
<evidence type="ECO:0000313" key="15">
    <source>
        <dbReference type="EMBL" id="MTS50202.1"/>
    </source>
</evidence>
<keyword evidence="7 10" id="KW-1133">Transmembrane helix</keyword>
<dbReference type="Proteomes" id="UP000032483">
    <property type="component" value="Unassembled WGS sequence"/>
</dbReference>
<evidence type="ECO:0000259" key="11">
    <source>
        <dbReference type="PROSITE" id="PS50928"/>
    </source>
</evidence>
<dbReference type="SUPFAM" id="SSF161098">
    <property type="entry name" value="MetI-like"/>
    <property type="match status" value="1"/>
</dbReference>
<evidence type="ECO:0000256" key="7">
    <source>
        <dbReference type="ARBA" id="ARBA00022989"/>
    </source>
</evidence>
<evidence type="ECO:0000313" key="12">
    <source>
        <dbReference type="EMBL" id="KJF40111.1"/>
    </source>
</evidence>
<evidence type="ECO:0000256" key="4">
    <source>
        <dbReference type="ARBA" id="ARBA00022692"/>
    </source>
</evidence>
<comment type="similarity">
    <text evidence="9">Belongs to the binding-protein-dependent transport system permease family. OppBC subfamily.</text>
</comment>
<comment type="subcellular location">
    <subcellularLocation>
        <location evidence="1 10">Cell membrane</location>
        <topology evidence="1 10">Multi-pass membrane protein</topology>
    </subcellularLocation>
</comment>
<feature type="transmembrane region" description="Helical" evidence="10">
    <location>
        <begin position="259"/>
        <end position="279"/>
    </location>
</feature>
<name>A0A0D8J0N8_9FIRM</name>